<dbReference type="GO" id="GO:0005886">
    <property type="term" value="C:plasma membrane"/>
    <property type="evidence" value="ECO:0007669"/>
    <property type="project" value="TreeGrafter"/>
</dbReference>
<gene>
    <name evidence="5" type="ORF">EW145_g2662</name>
</gene>
<evidence type="ECO:0000259" key="4">
    <source>
        <dbReference type="Pfam" id="PF14703"/>
    </source>
</evidence>
<evidence type="ECO:0000313" key="6">
    <source>
        <dbReference type="Proteomes" id="UP000308199"/>
    </source>
</evidence>
<evidence type="ECO:0008006" key="7">
    <source>
        <dbReference type="Google" id="ProtNLM"/>
    </source>
</evidence>
<dbReference type="InterPro" id="IPR045122">
    <property type="entry name" value="Csc1-like"/>
</dbReference>
<dbReference type="EMBL" id="SGPK01000097">
    <property type="protein sequence ID" value="THH08507.1"/>
    <property type="molecule type" value="Genomic_DNA"/>
</dbReference>
<keyword evidence="2" id="KW-0812">Transmembrane</keyword>
<feature type="transmembrane region" description="Helical" evidence="2">
    <location>
        <begin position="583"/>
        <end position="606"/>
    </location>
</feature>
<dbReference type="AlphaFoldDB" id="A0A4S4LAG3"/>
<feature type="transmembrane region" description="Helical" evidence="2">
    <location>
        <begin position="766"/>
        <end position="783"/>
    </location>
</feature>
<dbReference type="OrthoDB" id="1689567at2759"/>
<name>A0A4S4LAG3_9AGAM</name>
<proteinExistence type="predicted"/>
<reference evidence="5 6" key="1">
    <citation type="submission" date="2019-02" db="EMBL/GenBank/DDBJ databases">
        <title>Genome sequencing of the rare red list fungi Phellinidium pouzarii.</title>
        <authorList>
            <person name="Buettner E."/>
            <person name="Kellner H."/>
        </authorList>
    </citation>
    <scope>NUCLEOTIDE SEQUENCE [LARGE SCALE GENOMIC DNA]</scope>
    <source>
        <strain evidence="5 6">DSM 108285</strain>
    </source>
</reference>
<protein>
    <recommendedName>
        <fullName evidence="7">CSC1/OSCA1-like 7TM region domain-containing protein</fullName>
    </recommendedName>
</protein>
<dbReference type="InterPro" id="IPR003864">
    <property type="entry name" value="CSC1/OSCA1-like_7TM"/>
</dbReference>
<feature type="transmembrane region" description="Helical" evidence="2">
    <location>
        <begin position="539"/>
        <end position="560"/>
    </location>
</feature>
<feature type="transmembrane region" description="Helical" evidence="2">
    <location>
        <begin position="626"/>
        <end position="653"/>
    </location>
</feature>
<feature type="transmembrane region" description="Helical" evidence="2">
    <location>
        <begin position="674"/>
        <end position="693"/>
    </location>
</feature>
<accession>A0A4S4LAG3</accession>
<evidence type="ECO:0000256" key="1">
    <source>
        <dbReference type="SAM" id="MobiDB-lite"/>
    </source>
</evidence>
<feature type="region of interest" description="Disordered" evidence="1">
    <location>
        <begin position="1120"/>
        <end position="1139"/>
    </location>
</feature>
<dbReference type="Pfam" id="PF02714">
    <property type="entry name" value="RSN1_7TM"/>
    <property type="match status" value="1"/>
</dbReference>
<feature type="domain" description="CSC1/OSCA1-like cytosolic" evidence="4">
    <location>
        <begin position="213"/>
        <end position="463"/>
    </location>
</feature>
<feature type="region of interest" description="Disordered" evidence="1">
    <location>
        <begin position="1052"/>
        <end position="1087"/>
    </location>
</feature>
<feature type="domain" description="CSC1/OSCA1-like 7TM region" evidence="3">
    <location>
        <begin position="485"/>
        <end position="756"/>
    </location>
</feature>
<feature type="region of interest" description="Disordered" evidence="1">
    <location>
        <begin position="286"/>
        <end position="314"/>
    </location>
</feature>
<feature type="compositionally biased region" description="Polar residues" evidence="1">
    <location>
        <begin position="1120"/>
        <end position="1138"/>
    </location>
</feature>
<evidence type="ECO:0000259" key="3">
    <source>
        <dbReference type="Pfam" id="PF02714"/>
    </source>
</evidence>
<feature type="compositionally biased region" description="Basic and acidic residues" evidence="1">
    <location>
        <begin position="287"/>
        <end position="301"/>
    </location>
</feature>
<feature type="transmembrane region" description="Helical" evidence="2">
    <location>
        <begin position="741"/>
        <end position="760"/>
    </location>
</feature>
<feature type="transmembrane region" description="Helical" evidence="2">
    <location>
        <begin position="55"/>
        <end position="76"/>
    </location>
</feature>
<keyword evidence="2" id="KW-1133">Transmembrane helix</keyword>
<keyword evidence="2" id="KW-0472">Membrane</keyword>
<sequence>MHGCFWFTVLHTFTTSAILLPIHLRFSDSKEFPPKSMTKALISALVSTENGLKLLWIHLVLMLWVTLTWIFTLIWISKGAFHYRAQAIEAAADQAIWEENKTSAPHPHPQHPFQAMPLEKTDTNKGLRLRTVMVTNIPSRLRSEKELKEYFEYYMSRPMPKPSMGLTSSTQPGFVNKMISHMINRIRNFGVSSKTNDDDSRSVIDGKAQQGSKPVIERVVIARKMTELASLLDRRDEILRRLETAHIKLARKSLSAIKEAMDLKEYGPSRTTRAVKRLSRVISLRSRRTEEKTSGETDLERGSTTLEDEFEPEDRDELLVRTLGPYVQEFGMRDKRLPFGSSQKWLPGKLFGHCIPAKPIKSTEKQPMPSNAYPDASGAALPTIWEALFSLPRSALDQYQPLIHLSALFRGRAVPAIDYYTTKVNFLTSLIVESRAHAVADFEPVSTAFVTFEHPDDARRACKYLAVHPNNPLACLTYKAEILKDWVVDVGVWVFTIAWVIPVSLLVALVNINNIATVIPGLMQFLNKHELIQELIQSLLPTLLTSLLMLLIPLLLLLIAKKAHTISTLSALHDRILTRYHKFLVANILVFFCVGVSALESFFTSFKSSLDVLTVIGESFPTAGPFYIGWFIFTTSIHGGIELALFGLPLIVYPSTKRQLTPRKRAVGIRPRTFNYYYWLPNHVLIVTLTLVFSVLNPLMMPFVVVYFAVENVVIRNQLLHVYAKNYEGNGSLILIRIGRYTLDGLILAQVIFMGFLGVVKKEVHVALTAVMIVFTVIVKIVYTRVCRAKFETADIIEAHIVCGVTPPSPPDSNEIETSQDLDNVTNTVSKGVSASTPNFRTWKLPKGFRFTYTASPRSKSAGEHKPIPFDDAARFKRLQSWDGTNNRSHSKETDPRPVDSMSELGMVQSDPEQSDFSPQKCMSPFGRSSLVTLHEKHPAWDDTARLDRPYDNPYFNRPVANHLWLPRDPIGLLDLNDTVNVFRALTSDPHLGQLGEWMEEGIALSDLPSSSSLSEGSERMTLCRDTTRELSGDEDIALPSAIAERVQNIQEEDEVEYAGEGRPALPRKPSFPMQRPSSSNARRRSYSMSRPGFFTVGSIPRNRSTSFMSTQSFARQPSIFSQGSSPLRHGSSNQSDLHAQAPFARSRVSVPLYIPRQRTTSNTTPVTTREAVMGEVIAEEYHETESRLREEAHSIGAEATPSSHSWLTSWMFARVPWAS</sequence>
<organism evidence="5 6">
    <name type="scientific">Phellinidium pouzarii</name>
    <dbReference type="NCBI Taxonomy" id="167371"/>
    <lineage>
        <taxon>Eukaryota</taxon>
        <taxon>Fungi</taxon>
        <taxon>Dikarya</taxon>
        <taxon>Basidiomycota</taxon>
        <taxon>Agaricomycotina</taxon>
        <taxon>Agaricomycetes</taxon>
        <taxon>Hymenochaetales</taxon>
        <taxon>Hymenochaetaceae</taxon>
        <taxon>Phellinidium</taxon>
    </lineage>
</organism>
<evidence type="ECO:0000256" key="2">
    <source>
        <dbReference type="SAM" id="Phobius"/>
    </source>
</evidence>
<dbReference type="GO" id="GO:0005227">
    <property type="term" value="F:calcium-activated cation channel activity"/>
    <property type="evidence" value="ECO:0007669"/>
    <property type="project" value="InterPro"/>
</dbReference>
<dbReference type="Proteomes" id="UP000308199">
    <property type="component" value="Unassembled WGS sequence"/>
</dbReference>
<dbReference type="Pfam" id="PF14703">
    <property type="entry name" value="PHM7_cyt"/>
    <property type="match status" value="1"/>
</dbReference>
<feature type="transmembrane region" description="Helical" evidence="2">
    <location>
        <begin position="492"/>
        <end position="519"/>
    </location>
</feature>
<evidence type="ECO:0000313" key="5">
    <source>
        <dbReference type="EMBL" id="THH08507.1"/>
    </source>
</evidence>
<feature type="region of interest" description="Disordered" evidence="1">
    <location>
        <begin position="881"/>
        <end position="904"/>
    </location>
</feature>
<dbReference type="InterPro" id="IPR027815">
    <property type="entry name" value="CSC1/OSCA1-like_cyt"/>
</dbReference>
<dbReference type="PANTHER" id="PTHR13018">
    <property type="entry name" value="PROBABLE MEMBRANE PROTEIN DUF221-RELATED"/>
    <property type="match status" value="1"/>
</dbReference>
<keyword evidence="6" id="KW-1185">Reference proteome</keyword>
<comment type="caution">
    <text evidence="5">The sequence shown here is derived from an EMBL/GenBank/DDBJ whole genome shotgun (WGS) entry which is preliminary data.</text>
</comment>
<dbReference type="PANTHER" id="PTHR13018:SF139">
    <property type="entry name" value="PHOSPHATE METABOLISM PROTEIN 7"/>
    <property type="match status" value="1"/>
</dbReference>